<comment type="caution">
    <text evidence="2">The sequence shown here is derived from an EMBL/GenBank/DDBJ whole genome shotgun (WGS) entry which is preliminary data.</text>
</comment>
<dbReference type="InterPro" id="IPR004360">
    <property type="entry name" value="Glyas_Fos-R_dOase_dom"/>
</dbReference>
<feature type="domain" description="VOC" evidence="1">
    <location>
        <begin position="2"/>
        <end position="115"/>
    </location>
</feature>
<name>A0ABV6KND7_9BACI</name>
<keyword evidence="3" id="KW-1185">Reference proteome</keyword>
<dbReference type="RefSeq" id="WP_160546556.1">
    <property type="nucleotide sequence ID" value="NZ_JBHLUU010000015.1"/>
</dbReference>
<dbReference type="PROSITE" id="PS51819">
    <property type="entry name" value="VOC"/>
    <property type="match status" value="1"/>
</dbReference>
<dbReference type="InterPro" id="IPR029068">
    <property type="entry name" value="Glyas_Bleomycin-R_OHBP_Dase"/>
</dbReference>
<evidence type="ECO:0000313" key="2">
    <source>
        <dbReference type="EMBL" id="MFC0474497.1"/>
    </source>
</evidence>
<gene>
    <name evidence="2" type="ORF">ACFFHF_04195</name>
</gene>
<evidence type="ECO:0000313" key="3">
    <source>
        <dbReference type="Proteomes" id="UP001589738"/>
    </source>
</evidence>
<accession>A0ABV6KND7</accession>
<sequence>MRVHHYGIEVKDMEKSISFYEKVLHFQVEEKVKFMEEDIVFLRLEDIRLELFLGDHVNKVSHTHICFEVPFLQEIILRCKEYHFCMVEGPYELENGWTTAFVTGPSNETIEFLQRS</sequence>
<dbReference type="PANTHER" id="PTHR36113:SF1">
    <property type="entry name" value="GLYOXALASE_BLEOMYCIN RESISTANCE PROTEIN_DIOXYGENASE"/>
    <property type="match status" value="1"/>
</dbReference>
<dbReference type="Pfam" id="PF00903">
    <property type="entry name" value="Glyoxalase"/>
    <property type="match status" value="1"/>
</dbReference>
<evidence type="ECO:0000259" key="1">
    <source>
        <dbReference type="PROSITE" id="PS51819"/>
    </source>
</evidence>
<dbReference type="SUPFAM" id="SSF54593">
    <property type="entry name" value="Glyoxalase/Bleomycin resistance protein/Dihydroxybiphenyl dioxygenase"/>
    <property type="match status" value="1"/>
</dbReference>
<dbReference type="Proteomes" id="UP001589738">
    <property type="component" value="Unassembled WGS sequence"/>
</dbReference>
<reference evidence="2 3" key="1">
    <citation type="submission" date="2024-09" db="EMBL/GenBank/DDBJ databases">
        <authorList>
            <person name="Sun Q."/>
            <person name="Mori K."/>
        </authorList>
    </citation>
    <scope>NUCLEOTIDE SEQUENCE [LARGE SCALE GENOMIC DNA]</scope>
    <source>
        <strain evidence="2 3">CGMCC 1.9126</strain>
    </source>
</reference>
<dbReference type="Gene3D" id="3.10.180.10">
    <property type="entry name" value="2,3-Dihydroxybiphenyl 1,2-Dioxygenase, domain 1"/>
    <property type="match status" value="1"/>
</dbReference>
<protein>
    <submittedName>
        <fullName evidence="2">VOC family protein</fullName>
    </submittedName>
</protein>
<dbReference type="InterPro" id="IPR051332">
    <property type="entry name" value="Fosfomycin_Res_Enzymes"/>
</dbReference>
<proteinExistence type="predicted"/>
<dbReference type="CDD" id="cd06587">
    <property type="entry name" value="VOC"/>
    <property type="match status" value="1"/>
</dbReference>
<dbReference type="InterPro" id="IPR037523">
    <property type="entry name" value="VOC_core"/>
</dbReference>
<dbReference type="EMBL" id="JBHLUU010000015">
    <property type="protein sequence ID" value="MFC0474497.1"/>
    <property type="molecule type" value="Genomic_DNA"/>
</dbReference>
<organism evidence="2 3">
    <name type="scientific">Robertmurraya beringensis</name>
    <dbReference type="NCBI Taxonomy" id="641660"/>
    <lineage>
        <taxon>Bacteria</taxon>
        <taxon>Bacillati</taxon>
        <taxon>Bacillota</taxon>
        <taxon>Bacilli</taxon>
        <taxon>Bacillales</taxon>
        <taxon>Bacillaceae</taxon>
        <taxon>Robertmurraya</taxon>
    </lineage>
</organism>
<dbReference type="PANTHER" id="PTHR36113">
    <property type="entry name" value="LYASE, PUTATIVE-RELATED-RELATED"/>
    <property type="match status" value="1"/>
</dbReference>